<evidence type="ECO:0000256" key="1">
    <source>
        <dbReference type="ARBA" id="ARBA00022989"/>
    </source>
</evidence>
<dbReference type="InParanoid" id="A0A6P7K314"/>
<keyword evidence="1" id="KW-1133">Transmembrane helix</keyword>
<keyword evidence="1" id="KW-0472">Membrane</keyword>
<dbReference type="OrthoDB" id="3650574at2759"/>
<dbReference type="SMART" id="SM00034">
    <property type="entry name" value="CLECT"/>
    <property type="match status" value="1"/>
</dbReference>
<dbReference type="PROSITE" id="PS50041">
    <property type="entry name" value="C_TYPE_LECTIN_2"/>
    <property type="match status" value="1"/>
</dbReference>
<dbReference type="AlphaFoldDB" id="A0A6P7K314"/>
<reference evidence="5" key="1">
    <citation type="submission" date="2025-08" db="UniProtKB">
        <authorList>
            <consortium name="RefSeq"/>
        </authorList>
    </citation>
    <scope>IDENTIFICATION</scope>
</reference>
<protein>
    <submittedName>
        <fullName evidence="5">Killer cell lectin-like receptor subfamily B member 1B allele C</fullName>
    </submittedName>
</protein>
<dbReference type="InterPro" id="IPR001304">
    <property type="entry name" value="C-type_lectin-like"/>
</dbReference>
<dbReference type="Pfam" id="PF00059">
    <property type="entry name" value="Lectin_C"/>
    <property type="match status" value="1"/>
</dbReference>
<dbReference type="GO" id="GO:0042269">
    <property type="term" value="P:regulation of natural killer cell mediated cytotoxicity"/>
    <property type="evidence" value="ECO:0007669"/>
    <property type="project" value="TreeGrafter"/>
</dbReference>
<accession>A0A6P7K314</accession>
<evidence type="ECO:0000259" key="3">
    <source>
        <dbReference type="PROSITE" id="PS50041"/>
    </source>
</evidence>
<organism evidence="4 5">
    <name type="scientific">Parambassis ranga</name>
    <name type="common">Indian glassy fish</name>
    <dbReference type="NCBI Taxonomy" id="210632"/>
    <lineage>
        <taxon>Eukaryota</taxon>
        <taxon>Metazoa</taxon>
        <taxon>Chordata</taxon>
        <taxon>Craniata</taxon>
        <taxon>Vertebrata</taxon>
        <taxon>Euteleostomi</taxon>
        <taxon>Actinopterygii</taxon>
        <taxon>Neopterygii</taxon>
        <taxon>Teleostei</taxon>
        <taxon>Neoteleostei</taxon>
        <taxon>Acanthomorphata</taxon>
        <taxon>Ovalentaria</taxon>
        <taxon>Ambassidae</taxon>
        <taxon>Parambassis</taxon>
    </lineage>
</organism>
<evidence type="ECO:0000313" key="5">
    <source>
        <dbReference type="RefSeq" id="XP_028282081.1"/>
    </source>
</evidence>
<dbReference type="GO" id="GO:0038023">
    <property type="term" value="F:signaling receptor activity"/>
    <property type="evidence" value="ECO:0007669"/>
    <property type="project" value="TreeGrafter"/>
</dbReference>
<dbReference type="Proteomes" id="UP000515145">
    <property type="component" value="Chromosome 16"/>
</dbReference>
<keyword evidence="1" id="KW-0812">Transmembrane</keyword>
<dbReference type="PANTHER" id="PTHR46784">
    <property type="entry name" value="KILLER CELL LECTIN-LIKE RECEPTOR SUBFAMILY B MEMBER 1"/>
    <property type="match status" value="1"/>
</dbReference>
<gene>
    <name evidence="5" type="primary">LOC114448989</name>
</gene>
<dbReference type="InterPro" id="IPR016187">
    <property type="entry name" value="CTDL_fold"/>
</dbReference>
<dbReference type="GeneID" id="114448989"/>
<dbReference type="Gene3D" id="3.10.100.10">
    <property type="entry name" value="Mannose-Binding Protein A, subunit A"/>
    <property type="match status" value="1"/>
</dbReference>
<evidence type="ECO:0000313" key="4">
    <source>
        <dbReference type="Proteomes" id="UP000515145"/>
    </source>
</evidence>
<dbReference type="GO" id="GO:0009986">
    <property type="term" value="C:cell surface"/>
    <property type="evidence" value="ECO:0007669"/>
    <property type="project" value="TreeGrafter"/>
</dbReference>
<feature type="domain" description="C-type lectin" evidence="3">
    <location>
        <begin position="37"/>
        <end position="149"/>
    </location>
</feature>
<dbReference type="PANTHER" id="PTHR46784:SF1">
    <property type="entry name" value="KILLER CELL LECTIN-LIKE RECEPTOR SUBFAMILY B MEMBER 1"/>
    <property type="match status" value="1"/>
</dbReference>
<dbReference type="InterPro" id="IPR016186">
    <property type="entry name" value="C-type_lectin-like/link_sf"/>
</dbReference>
<dbReference type="RefSeq" id="XP_028282081.1">
    <property type="nucleotide sequence ID" value="XM_028426280.1"/>
</dbReference>
<keyword evidence="2" id="KW-1015">Disulfide bond</keyword>
<evidence type="ECO:0000256" key="2">
    <source>
        <dbReference type="ARBA" id="ARBA00023157"/>
    </source>
</evidence>
<dbReference type="InterPro" id="IPR051527">
    <property type="entry name" value="KLR_subfamily_B"/>
</dbReference>
<dbReference type="GO" id="GO:0005886">
    <property type="term" value="C:plasma membrane"/>
    <property type="evidence" value="ECO:0007669"/>
    <property type="project" value="TreeGrafter"/>
</dbReference>
<sequence>MELQVINADQQLQIQKLGAQTNIALNVQGCPQGWVRFQSSCYQGSSHENTWDFAKQDCESEGAHLVITNGQLEERVIKAIGGTVWFGLSRQPDRDFYSWTWRWVDGSLCNIALQIPYGFTWSPSCVYYSHINNCLIPTNCRELRHWMCEMEL</sequence>
<dbReference type="SUPFAM" id="SSF56436">
    <property type="entry name" value="C-type lectin-like"/>
    <property type="match status" value="1"/>
</dbReference>
<proteinExistence type="predicted"/>
<name>A0A6P7K314_9TELE</name>
<keyword evidence="4" id="KW-1185">Reference proteome</keyword>